<dbReference type="RefSeq" id="WP_076342172.1">
    <property type="nucleotide sequence ID" value="NZ_CAMSPY010000057.1"/>
</dbReference>
<accession>A0A1U7NKA8</accession>
<keyword evidence="1" id="KW-0175">Coiled coil</keyword>
<evidence type="ECO:0000313" key="4">
    <source>
        <dbReference type="EMBL" id="OLU44557.1"/>
    </source>
</evidence>
<feature type="transmembrane region" description="Helical" evidence="3">
    <location>
        <begin position="132"/>
        <end position="153"/>
    </location>
</feature>
<comment type="caution">
    <text evidence="4">The sequence shown here is derived from an EMBL/GenBank/DDBJ whole genome shotgun (WGS) entry which is preliminary data.</text>
</comment>
<evidence type="ECO:0008006" key="6">
    <source>
        <dbReference type="Google" id="ProtNLM"/>
    </source>
</evidence>
<protein>
    <recommendedName>
        <fullName evidence="6">DUF4115 domain-containing protein</fullName>
    </recommendedName>
</protein>
<evidence type="ECO:0000313" key="5">
    <source>
        <dbReference type="Proteomes" id="UP000186705"/>
    </source>
</evidence>
<evidence type="ECO:0000256" key="1">
    <source>
        <dbReference type="SAM" id="Coils"/>
    </source>
</evidence>
<dbReference type="PANTHER" id="PTHR34475">
    <property type="match status" value="1"/>
</dbReference>
<sequence length="348" mass="39915">MTYYQILKQRRIDLKLSIQDVSNQTRLAPEYIKAIEENDLDVFSDDYSFVRYFVHSYANAIGVNWDVIQLEVDQTIKYYAHKKNMALTMAQQKIVQNIPRETAAKRTKKKRSRYQTSVSRTSRMLHWPKKRISRLAILGIGALALFLVLSNVLGSSLSAREENAREAERKAELQAKEQETQRLSEQRKETKLNEAKTTIQLESQENGIYYINSEQAMPWVVELKVSVPNKTKIELYQGDTLIAGSSDQEVDSDFSAIITCEQPAEYRLVISQYANNAISLNGNQVIYQPNETQQDKEASLTLAFGLQPVQESQPDYDGNSQDEYWGSGYDESDQYYDPYAYGTDMEGL</sequence>
<gene>
    <name evidence="4" type="ORF">BO225_10365</name>
</gene>
<keyword evidence="3" id="KW-0472">Membrane</keyword>
<keyword evidence="3" id="KW-1133">Transmembrane helix</keyword>
<reference evidence="4 5" key="1">
    <citation type="submission" date="2016-11" db="EMBL/GenBank/DDBJ databases">
        <title>Description of two novel members of the family Erysipelotrichaceae: Ileibacterium lipovorans gen. nov., sp. nov. and Dubosiella newyorkensis, gen. nov., sp. nov.</title>
        <authorList>
            <person name="Cox L.M."/>
            <person name="Sohn J."/>
            <person name="Tyrrell K.L."/>
            <person name="Citron D.M."/>
            <person name="Lawson P.A."/>
            <person name="Patel N.B."/>
            <person name="Iizumi T."/>
            <person name="Perez-Perez G.I."/>
            <person name="Goldstein E.J."/>
            <person name="Blaser M.J."/>
        </authorList>
    </citation>
    <scope>NUCLEOTIDE SEQUENCE [LARGE SCALE GENOMIC DNA]</scope>
    <source>
        <strain evidence="4 5">NYU-BL-A4</strain>
    </source>
</reference>
<keyword evidence="5" id="KW-1185">Reference proteome</keyword>
<evidence type="ECO:0000256" key="3">
    <source>
        <dbReference type="SAM" id="Phobius"/>
    </source>
</evidence>
<dbReference type="STRING" id="1862672.BO225_10365"/>
<dbReference type="Pfam" id="PF13413">
    <property type="entry name" value="HTH_25"/>
    <property type="match status" value="1"/>
</dbReference>
<dbReference type="Proteomes" id="UP000186705">
    <property type="component" value="Unassembled WGS sequence"/>
</dbReference>
<proteinExistence type="predicted"/>
<dbReference type="InterPro" id="IPR010982">
    <property type="entry name" value="Lambda_DNA-bd_dom_sf"/>
</dbReference>
<dbReference type="PANTHER" id="PTHR34475:SF1">
    <property type="entry name" value="CYTOSKELETON PROTEIN RODZ"/>
    <property type="match status" value="1"/>
</dbReference>
<feature type="compositionally biased region" description="Polar residues" evidence="2">
    <location>
        <begin position="310"/>
        <end position="322"/>
    </location>
</feature>
<dbReference type="OrthoDB" id="9797543at2"/>
<dbReference type="AlphaFoldDB" id="A0A1U7NKA8"/>
<keyword evidence="3" id="KW-0812">Transmembrane</keyword>
<feature type="coiled-coil region" evidence="1">
    <location>
        <begin position="157"/>
        <end position="193"/>
    </location>
</feature>
<dbReference type="InterPro" id="IPR050400">
    <property type="entry name" value="Bact_Cytoskel_RodZ"/>
</dbReference>
<feature type="region of interest" description="Disordered" evidence="2">
    <location>
        <begin position="310"/>
        <end position="348"/>
    </location>
</feature>
<evidence type="ECO:0000256" key="2">
    <source>
        <dbReference type="SAM" id="MobiDB-lite"/>
    </source>
</evidence>
<dbReference type="GeneID" id="78276340"/>
<dbReference type="GO" id="GO:0003677">
    <property type="term" value="F:DNA binding"/>
    <property type="evidence" value="ECO:0007669"/>
    <property type="project" value="InterPro"/>
</dbReference>
<organism evidence="4 5">
    <name type="scientific">Dubosiella newyorkensis</name>
    <dbReference type="NCBI Taxonomy" id="1862672"/>
    <lineage>
        <taxon>Bacteria</taxon>
        <taxon>Bacillati</taxon>
        <taxon>Bacillota</taxon>
        <taxon>Erysipelotrichia</taxon>
        <taxon>Erysipelotrichales</taxon>
        <taxon>Erysipelotrichaceae</taxon>
        <taxon>Dubosiella</taxon>
    </lineage>
</organism>
<dbReference type="Gene3D" id="1.10.260.40">
    <property type="entry name" value="lambda repressor-like DNA-binding domains"/>
    <property type="match status" value="1"/>
</dbReference>
<name>A0A1U7NKA8_9FIRM</name>
<dbReference type="EMBL" id="MPKA01000104">
    <property type="protein sequence ID" value="OLU44557.1"/>
    <property type="molecule type" value="Genomic_DNA"/>
</dbReference>